<feature type="domain" description="ZP" evidence="1">
    <location>
        <begin position="9"/>
        <end position="136"/>
    </location>
</feature>
<dbReference type="GO" id="GO:0032190">
    <property type="term" value="F:acrosin binding"/>
    <property type="evidence" value="ECO:0007669"/>
    <property type="project" value="TreeGrafter"/>
</dbReference>
<dbReference type="EMBL" id="CAJRST010022223">
    <property type="protein sequence ID" value="CAG5958642.1"/>
    <property type="molecule type" value="Genomic_DNA"/>
</dbReference>
<dbReference type="Pfam" id="PF23344">
    <property type="entry name" value="ZP-N"/>
    <property type="match status" value="1"/>
</dbReference>
<reference evidence="2" key="1">
    <citation type="submission" date="2021-05" db="EMBL/GenBank/DDBJ databases">
        <authorList>
            <person name="Tigano A."/>
        </authorList>
    </citation>
    <scope>NUCLEOTIDE SEQUENCE</scope>
</reference>
<dbReference type="FunFam" id="2.60.40.3210:FF:000001">
    <property type="entry name" value="Zona pellucida sperm-binding protein 3"/>
    <property type="match status" value="1"/>
</dbReference>
<dbReference type="InterPro" id="IPR055356">
    <property type="entry name" value="ZP-N"/>
</dbReference>
<dbReference type="InterPro" id="IPR001507">
    <property type="entry name" value="ZP_dom"/>
</dbReference>
<dbReference type="GO" id="GO:0031012">
    <property type="term" value="C:extracellular matrix"/>
    <property type="evidence" value="ECO:0007669"/>
    <property type="project" value="TreeGrafter"/>
</dbReference>
<feature type="non-terminal residue" evidence="2">
    <location>
        <position position="1"/>
    </location>
</feature>
<dbReference type="Proteomes" id="UP000677803">
    <property type="component" value="Unassembled WGS sequence"/>
</dbReference>
<dbReference type="Gene3D" id="2.60.40.3210">
    <property type="entry name" value="Zona pellucida, ZP-N domain"/>
    <property type="match status" value="1"/>
</dbReference>
<comment type="caution">
    <text evidence="2">The sequence shown here is derived from an EMBL/GenBank/DDBJ whole genome shotgun (WGS) entry which is preliminary data.</text>
</comment>
<dbReference type="GO" id="GO:2000344">
    <property type="term" value="P:positive regulation of acrosome reaction"/>
    <property type="evidence" value="ECO:0007669"/>
    <property type="project" value="TreeGrafter"/>
</dbReference>
<evidence type="ECO:0000313" key="2">
    <source>
        <dbReference type="EMBL" id="CAG5958642.1"/>
    </source>
</evidence>
<dbReference type="AlphaFoldDB" id="A0A8S4BI35"/>
<dbReference type="PANTHER" id="PTHR11576:SF2">
    <property type="entry name" value="ZONA PELLUCIDA SPERM-BINDING PROTEIN 3"/>
    <property type="match status" value="1"/>
</dbReference>
<evidence type="ECO:0000313" key="3">
    <source>
        <dbReference type="Proteomes" id="UP000677803"/>
    </source>
</evidence>
<proteinExistence type="predicted"/>
<dbReference type="PROSITE" id="PS51034">
    <property type="entry name" value="ZP_2"/>
    <property type="match status" value="1"/>
</dbReference>
<evidence type="ECO:0000259" key="1">
    <source>
        <dbReference type="PROSITE" id="PS51034"/>
    </source>
</evidence>
<dbReference type="GO" id="GO:0035803">
    <property type="term" value="P:egg coat formation"/>
    <property type="evidence" value="ECO:0007669"/>
    <property type="project" value="TreeGrafter"/>
</dbReference>
<dbReference type="OrthoDB" id="8880842at2759"/>
<accession>A0A8S4BI35</accession>
<gene>
    <name evidence="2" type="ORF">MMEN_LOCUS15423</name>
</gene>
<protein>
    <submittedName>
        <fullName evidence="2">(Atlantic silverside) hypothetical protein</fullName>
    </submittedName>
</protein>
<sequence>MPANSVSAVCGENAVRVEVQRDLLGVGKPVLETDVSLGGCPPTGEDPEQEVLIFESELHQCGSQLLMTEDSFIYVFTLLYTPSPLGDGSIVRGRDVSVSIQCHYQRFEASVRQFHHVPLRVTVDSCVATVVPNVDT</sequence>
<keyword evidence="3" id="KW-1185">Reference proteome</keyword>
<dbReference type="GO" id="GO:0007339">
    <property type="term" value="P:binding of sperm to zona pellucida"/>
    <property type="evidence" value="ECO:0007669"/>
    <property type="project" value="TreeGrafter"/>
</dbReference>
<organism evidence="2 3">
    <name type="scientific">Menidia menidia</name>
    <name type="common">Atlantic silverside</name>
    <dbReference type="NCBI Taxonomy" id="238744"/>
    <lineage>
        <taxon>Eukaryota</taxon>
        <taxon>Metazoa</taxon>
        <taxon>Chordata</taxon>
        <taxon>Craniata</taxon>
        <taxon>Vertebrata</taxon>
        <taxon>Euteleostomi</taxon>
        <taxon>Actinopterygii</taxon>
        <taxon>Neopterygii</taxon>
        <taxon>Teleostei</taxon>
        <taxon>Neoteleostei</taxon>
        <taxon>Acanthomorphata</taxon>
        <taxon>Ovalentaria</taxon>
        <taxon>Atherinomorphae</taxon>
        <taxon>Atheriniformes</taxon>
        <taxon>Atherinopsidae</taxon>
        <taxon>Menidiinae</taxon>
        <taxon>Menidia</taxon>
    </lineage>
</organism>
<dbReference type="PANTHER" id="PTHR11576">
    <property type="entry name" value="ZONA PELLUCIDA SPERM-BINDING PROTEIN 3"/>
    <property type="match status" value="1"/>
</dbReference>
<name>A0A8S4BI35_9TELE</name>